<dbReference type="GO" id="GO:0016788">
    <property type="term" value="F:hydrolase activity, acting on ester bonds"/>
    <property type="evidence" value="ECO:0007669"/>
    <property type="project" value="InterPro"/>
</dbReference>
<dbReference type="Proteomes" id="UP000241803">
    <property type="component" value="Unassembled WGS sequence"/>
</dbReference>
<evidence type="ECO:0000313" key="3">
    <source>
        <dbReference type="Proteomes" id="UP000241803"/>
    </source>
</evidence>
<dbReference type="InterPro" id="IPR012908">
    <property type="entry name" value="PGAP1-ab_dom-like"/>
</dbReference>
<evidence type="ECO:0000259" key="1">
    <source>
        <dbReference type="Pfam" id="PF07819"/>
    </source>
</evidence>
<name>A0A2T3L9V0_9GAMM</name>
<dbReference type="AlphaFoldDB" id="A0A2T3L9V0"/>
<dbReference type="RefSeq" id="WP_107252718.1">
    <property type="nucleotide sequence ID" value="NZ_PYOC01000002.1"/>
</dbReference>
<evidence type="ECO:0000313" key="2">
    <source>
        <dbReference type="EMBL" id="PSV48093.1"/>
    </source>
</evidence>
<accession>A0A2T3L9V0</accession>
<organism evidence="2 3">
    <name type="scientific">Photobacterium indicum</name>
    <dbReference type="NCBI Taxonomy" id="81447"/>
    <lineage>
        <taxon>Bacteria</taxon>
        <taxon>Pseudomonadati</taxon>
        <taxon>Pseudomonadota</taxon>
        <taxon>Gammaproteobacteria</taxon>
        <taxon>Vibrionales</taxon>
        <taxon>Vibrionaceae</taxon>
        <taxon>Photobacterium</taxon>
    </lineage>
</organism>
<keyword evidence="3" id="KW-1185">Reference proteome</keyword>
<feature type="domain" description="GPI inositol-deacylase PGAP1-like alpha/beta" evidence="1">
    <location>
        <begin position="156"/>
        <end position="324"/>
    </location>
</feature>
<dbReference type="Pfam" id="PF07819">
    <property type="entry name" value="PGAP1"/>
    <property type="match status" value="1"/>
</dbReference>
<proteinExistence type="predicted"/>
<comment type="caution">
    <text evidence="2">The sequence shown here is derived from an EMBL/GenBank/DDBJ whole genome shotgun (WGS) entry which is preliminary data.</text>
</comment>
<protein>
    <submittedName>
        <fullName evidence="2">Permease</fullName>
    </submittedName>
</protein>
<sequence length="417" mass="46382">MVIQTSKKRFKHVRASDLRGMGQLATQATMNVTRIAEGVHQSVWNTLGMPGGKDPGRTRGITGLVYNSIYGVTQLLGSGVDKVLEKQQPWFDTLDKDKTETNERTAVLSALNGIMGDQLVESNNQLAIPMTFYHQQQALSWNDEEQALVIPQAKNKVLLMIHGLCMNDRQWCGEYEGTEVNHGEQLSSTLGYTPVYLRYNTGLHVSLNGRELSELLEQLVDSWPVEIEELTVVAHSMGGLLTRSAVHYGFQQSKHWPNVIKNIVFLGTPHHGAPLERAGNKLGAILSAIPYTAPFNRLSNLRSSGITDLRYGYIIDEDWQGQERFGNHADERLSVSLPPLVACFTVAATTASQRSLLADRLIGDGLVPLHSALGIHKVEDHHLSFAETSQKIFYGMNHMQLLSDPAVTQQLEEWLSY</sequence>
<gene>
    <name evidence="2" type="ORF">C9J47_05965</name>
</gene>
<dbReference type="EMBL" id="PYOC01000002">
    <property type="protein sequence ID" value="PSV48093.1"/>
    <property type="molecule type" value="Genomic_DNA"/>
</dbReference>
<dbReference type="SUPFAM" id="SSF53474">
    <property type="entry name" value="alpha/beta-Hydrolases"/>
    <property type="match status" value="1"/>
</dbReference>
<reference evidence="2 3" key="1">
    <citation type="submission" date="2018-03" db="EMBL/GenBank/DDBJ databases">
        <title>Whole genome sequencing of Histamine producing bacteria.</title>
        <authorList>
            <person name="Butler K."/>
        </authorList>
    </citation>
    <scope>NUCLEOTIDE SEQUENCE [LARGE SCALE GENOMIC DNA]</scope>
    <source>
        <strain evidence="2 3">ATCC 19614</strain>
    </source>
</reference>
<dbReference type="InterPro" id="IPR029058">
    <property type="entry name" value="AB_hydrolase_fold"/>
</dbReference>
<dbReference type="Gene3D" id="3.40.50.1820">
    <property type="entry name" value="alpha/beta hydrolase"/>
    <property type="match status" value="1"/>
</dbReference>